<feature type="signal peptide" evidence="1">
    <location>
        <begin position="1"/>
        <end position="16"/>
    </location>
</feature>
<dbReference type="InterPro" id="IPR021851">
    <property type="entry name" value="DUF3455"/>
</dbReference>
<evidence type="ECO:0008006" key="4">
    <source>
        <dbReference type="Google" id="ProtNLM"/>
    </source>
</evidence>
<evidence type="ECO:0000313" key="2">
    <source>
        <dbReference type="EMBL" id="KZT43458.1"/>
    </source>
</evidence>
<dbReference type="EMBL" id="KV428007">
    <property type="protein sequence ID" value="KZT43458.1"/>
    <property type="molecule type" value="Genomic_DNA"/>
</dbReference>
<proteinExistence type="predicted"/>
<evidence type="ECO:0000313" key="3">
    <source>
        <dbReference type="Proteomes" id="UP000076798"/>
    </source>
</evidence>
<feature type="chain" id="PRO_5007875075" description="Malate dehydrogenase" evidence="1">
    <location>
        <begin position="17"/>
        <end position="219"/>
    </location>
</feature>
<name>A0A166I6T0_9AGAM</name>
<protein>
    <recommendedName>
        <fullName evidence="4">Malate dehydrogenase</fullName>
    </recommendedName>
</protein>
<keyword evidence="3" id="KW-1185">Reference proteome</keyword>
<keyword evidence="1" id="KW-0732">Signal</keyword>
<dbReference type="Proteomes" id="UP000076798">
    <property type="component" value="Unassembled WGS sequence"/>
</dbReference>
<dbReference type="OrthoDB" id="1859733at2759"/>
<reference evidence="2 3" key="1">
    <citation type="journal article" date="2016" name="Mol. Biol. Evol.">
        <title>Comparative Genomics of Early-Diverging Mushroom-Forming Fungi Provides Insights into the Origins of Lignocellulose Decay Capabilities.</title>
        <authorList>
            <person name="Nagy L.G."/>
            <person name="Riley R."/>
            <person name="Tritt A."/>
            <person name="Adam C."/>
            <person name="Daum C."/>
            <person name="Floudas D."/>
            <person name="Sun H."/>
            <person name="Yadav J.S."/>
            <person name="Pangilinan J."/>
            <person name="Larsson K.H."/>
            <person name="Matsuura K."/>
            <person name="Barry K."/>
            <person name="Labutti K."/>
            <person name="Kuo R."/>
            <person name="Ohm R.A."/>
            <person name="Bhattacharya S.S."/>
            <person name="Shirouzu T."/>
            <person name="Yoshinaga Y."/>
            <person name="Martin F.M."/>
            <person name="Grigoriev I.V."/>
            <person name="Hibbett D.S."/>
        </authorList>
    </citation>
    <scope>NUCLEOTIDE SEQUENCE [LARGE SCALE GENOMIC DNA]</scope>
    <source>
        <strain evidence="2 3">HHB10207 ss-3</strain>
    </source>
</reference>
<dbReference type="Pfam" id="PF11937">
    <property type="entry name" value="DUF3455"/>
    <property type="match status" value="1"/>
</dbReference>
<accession>A0A166I6T0</accession>
<dbReference type="AlphaFoldDB" id="A0A166I6T0"/>
<organism evidence="2 3">
    <name type="scientific">Sistotremastrum suecicum HHB10207 ss-3</name>
    <dbReference type="NCBI Taxonomy" id="1314776"/>
    <lineage>
        <taxon>Eukaryota</taxon>
        <taxon>Fungi</taxon>
        <taxon>Dikarya</taxon>
        <taxon>Basidiomycota</taxon>
        <taxon>Agaricomycotina</taxon>
        <taxon>Agaricomycetes</taxon>
        <taxon>Sistotremastrales</taxon>
        <taxon>Sistotremastraceae</taxon>
        <taxon>Sistotremastrum</taxon>
    </lineage>
</organism>
<gene>
    <name evidence="2" type="ORF">SISSUDRAFT_1057472</name>
</gene>
<dbReference type="PANTHER" id="PTHR35567">
    <property type="entry name" value="MALATE DEHYDROGENASE (AFU_ORTHOLOGUE AFUA_2G13800)"/>
    <property type="match status" value="1"/>
</dbReference>
<sequence length="219" mass="23309">MFSLVVLFSLFSFAIAYPLQSRSLQLSGCPVSTIKPSFPLNQTTLSVPAGQKPQYIAIGVGVQNYTCGSTGTYTSIGAVADLFDFSCLAKETSILNTVPSILYGVEVGSPPAIKFLDSTPLHIGKHFFAVNPTTGSGISPAFHLTTSHEDALFVGNKIGDIKAPTDSTHNVDWLQLSTIEGTLAKTVYRIQTKQGQPPASCKPGAAISVPYAAQYWFLS</sequence>
<evidence type="ECO:0000256" key="1">
    <source>
        <dbReference type="SAM" id="SignalP"/>
    </source>
</evidence>
<dbReference type="PANTHER" id="PTHR35567:SF1">
    <property type="entry name" value="CONSERVED FUNGAL PROTEIN (AFU_ORTHOLOGUE AFUA_1G14230)"/>
    <property type="match status" value="1"/>
</dbReference>